<feature type="domain" description="B12-binding" evidence="8">
    <location>
        <begin position="519"/>
        <end position="645"/>
    </location>
</feature>
<dbReference type="PANTHER" id="PTHR48101:SF3">
    <property type="entry name" value="COENZYME B12-DEPENDENT MUTASE"/>
    <property type="match status" value="1"/>
</dbReference>
<dbReference type="InterPro" id="IPR006098">
    <property type="entry name" value="MMCoA_mutase_a_cat"/>
</dbReference>
<evidence type="ECO:0000313" key="10">
    <source>
        <dbReference type="Proteomes" id="UP001147653"/>
    </source>
</evidence>
<keyword evidence="6" id="KW-0413">Isomerase</keyword>
<dbReference type="AlphaFoldDB" id="A0A9X3NAH1"/>
<dbReference type="InterPro" id="IPR016176">
    <property type="entry name" value="Cbl-dep_enz_cat"/>
</dbReference>
<comment type="subunit">
    <text evidence="3">Heterodimer of an alpha and a beta chain.</text>
</comment>
<keyword evidence="5" id="KW-0479">Metal-binding</keyword>
<evidence type="ECO:0000313" key="9">
    <source>
        <dbReference type="EMBL" id="MDA0180446.1"/>
    </source>
</evidence>
<comment type="similarity">
    <text evidence="2">Belongs to the methylmalonyl-CoA mutase family.</text>
</comment>
<evidence type="ECO:0000256" key="5">
    <source>
        <dbReference type="ARBA" id="ARBA00022723"/>
    </source>
</evidence>
<evidence type="ECO:0000256" key="6">
    <source>
        <dbReference type="ARBA" id="ARBA00023235"/>
    </source>
</evidence>
<evidence type="ECO:0000256" key="7">
    <source>
        <dbReference type="ARBA" id="ARBA00023285"/>
    </source>
</evidence>
<dbReference type="Gene3D" id="3.40.50.280">
    <property type="entry name" value="Cobalamin-binding domain"/>
    <property type="match status" value="1"/>
</dbReference>
<dbReference type="NCBIfam" id="TIGR00641">
    <property type="entry name" value="acid_CoA_mut_N"/>
    <property type="match status" value="1"/>
</dbReference>
<dbReference type="SUPFAM" id="SSF51703">
    <property type="entry name" value="Cobalamin (vitamin B12)-dependent enzymes"/>
    <property type="match status" value="1"/>
</dbReference>
<accession>A0A9X3NAH1</accession>
<name>A0A9X3NAH1_9ACTN</name>
<dbReference type="GO" id="GO:0046872">
    <property type="term" value="F:metal ion binding"/>
    <property type="evidence" value="ECO:0007669"/>
    <property type="project" value="UniProtKB-KW"/>
</dbReference>
<gene>
    <name evidence="9" type="ORF">OJ997_09090</name>
</gene>
<dbReference type="RefSeq" id="WP_270024754.1">
    <property type="nucleotide sequence ID" value="NZ_JAPDDP010000012.1"/>
</dbReference>
<evidence type="ECO:0000259" key="8">
    <source>
        <dbReference type="PROSITE" id="PS51332"/>
    </source>
</evidence>
<dbReference type="InterPro" id="IPR036724">
    <property type="entry name" value="Cobalamin-bd_sf"/>
</dbReference>
<dbReference type="InterPro" id="IPR006099">
    <property type="entry name" value="MeMalonylCoA_mutase_a/b_cat"/>
</dbReference>
<dbReference type="PANTHER" id="PTHR48101">
    <property type="entry name" value="METHYLMALONYL-COA MUTASE, MITOCHONDRIAL-RELATED"/>
    <property type="match status" value="1"/>
</dbReference>
<dbReference type="CDD" id="cd02071">
    <property type="entry name" value="MM_CoA_mut_B12_BD"/>
    <property type="match status" value="1"/>
</dbReference>
<comment type="cofactor">
    <cofactor evidence="1">
        <name>adenosylcob(III)alamin</name>
        <dbReference type="ChEBI" id="CHEBI:18408"/>
    </cofactor>
</comment>
<dbReference type="NCBIfam" id="TIGR00640">
    <property type="entry name" value="acid_CoA_mut_C"/>
    <property type="match status" value="1"/>
</dbReference>
<keyword evidence="4" id="KW-0846">Cobalamin</keyword>
<protein>
    <submittedName>
        <fullName evidence="9">Protein meaA</fullName>
    </submittedName>
</protein>
<dbReference type="InterPro" id="IPR006159">
    <property type="entry name" value="Acid_CoA_mut_C"/>
</dbReference>
<sequence>MTHRLPERDRPWMMRTYAGHSTAARSNELYRRNLAKGQTGLSVAFDLPTQTGYDADHELARGEVGKVGVPISHRGDMAALMDGIPLGDMNTSMTINATAAWLFALYVVAAEEQGVDESALSGTTQNDIIKEYLSRGTYAFPPEPSMRLIADMVAYAVEHVPRWNPVNICSYHLQEAGATPVQEVAFAMATACAVLDAVAERVPASRMPAVFGRISFFVNAGVRFVEEHAKLRAMSVLWEELGRSRYGVDDQKALRFRYGVQVNSLGLTESQPENNVQRIVLEALAVTLGRNARARAVQLPAWNEALGLPRPWDQQWALRIQQVLAFETDLLEYPDLFEGSVVMDGLVGELLDGAREELARVEERGGAVEAVPYMKAALVESHRARIARIESGEQVLVGVNRFVETEPSPMVGEDGGILVVDPGVEAETREALASWRAARGDVTGALDELRRVAASDENILPATLAAARAGVTTGEWAGALREVFGSYRAPTGVGEAASPAADEALRDEVARVSEALGRTIKILVGKPGLDGHSNGAEQIAVRARDAGMDVVYEGIRLTPAQIARSAVDEGVHVIGLSILSGSHRELIPDVIAALDGADIPVVVGGIIPTADIPELKAAGVAAVFTPKDFELDRIMHAIVALVAERNGVGAAA</sequence>
<evidence type="ECO:0000256" key="2">
    <source>
        <dbReference type="ARBA" id="ARBA00008465"/>
    </source>
</evidence>
<dbReference type="Pfam" id="PF02310">
    <property type="entry name" value="B12-binding"/>
    <property type="match status" value="1"/>
</dbReference>
<dbReference type="InterPro" id="IPR006158">
    <property type="entry name" value="Cobalamin-bd"/>
</dbReference>
<evidence type="ECO:0000256" key="3">
    <source>
        <dbReference type="ARBA" id="ARBA00011870"/>
    </source>
</evidence>
<dbReference type="PROSITE" id="PS51332">
    <property type="entry name" value="B12_BINDING"/>
    <property type="match status" value="1"/>
</dbReference>
<evidence type="ECO:0000256" key="1">
    <source>
        <dbReference type="ARBA" id="ARBA00001922"/>
    </source>
</evidence>
<dbReference type="Proteomes" id="UP001147653">
    <property type="component" value="Unassembled WGS sequence"/>
</dbReference>
<proteinExistence type="inferred from homology"/>
<dbReference type="GO" id="GO:0004494">
    <property type="term" value="F:methylmalonyl-CoA mutase activity"/>
    <property type="evidence" value="ECO:0007669"/>
    <property type="project" value="UniProtKB-EC"/>
</dbReference>
<keyword evidence="10" id="KW-1185">Reference proteome</keyword>
<dbReference type="SUPFAM" id="SSF52242">
    <property type="entry name" value="Cobalamin (vitamin B12)-binding domain"/>
    <property type="match status" value="1"/>
</dbReference>
<comment type="caution">
    <text evidence="9">The sequence shown here is derived from an EMBL/GenBank/DDBJ whole genome shotgun (WGS) entry which is preliminary data.</text>
</comment>
<dbReference type="Gene3D" id="3.20.20.240">
    <property type="entry name" value="Methylmalonyl-CoA mutase"/>
    <property type="match status" value="1"/>
</dbReference>
<evidence type="ECO:0000256" key="4">
    <source>
        <dbReference type="ARBA" id="ARBA00022628"/>
    </source>
</evidence>
<dbReference type="GO" id="GO:0031419">
    <property type="term" value="F:cobalamin binding"/>
    <property type="evidence" value="ECO:0007669"/>
    <property type="project" value="UniProtKB-KW"/>
</dbReference>
<dbReference type="EMBL" id="JAPDDP010000012">
    <property type="protein sequence ID" value="MDA0180446.1"/>
    <property type="molecule type" value="Genomic_DNA"/>
</dbReference>
<keyword evidence="7" id="KW-0170">Cobalt</keyword>
<dbReference type="Pfam" id="PF01642">
    <property type="entry name" value="MM_CoA_mutase"/>
    <property type="match status" value="1"/>
</dbReference>
<organism evidence="9 10">
    <name type="scientific">Solirubrobacter phytolaccae</name>
    <dbReference type="NCBI Taxonomy" id="1404360"/>
    <lineage>
        <taxon>Bacteria</taxon>
        <taxon>Bacillati</taxon>
        <taxon>Actinomycetota</taxon>
        <taxon>Thermoleophilia</taxon>
        <taxon>Solirubrobacterales</taxon>
        <taxon>Solirubrobacteraceae</taxon>
        <taxon>Solirubrobacter</taxon>
    </lineage>
</organism>
<reference evidence="9" key="1">
    <citation type="submission" date="2022-10" db="EMBL/GenBank/DDBJ databases">
        <title>The WGS of Solirubrobacter phytolaccae KCTC 29190.</title>
        <authorList>
            <person name="Jiang Z."/>
        </authorList>
    </citation>
    <scope>NUCLEOTIDE SEQUENCE</scope>
    <source>
        <strain evidence="9">KCTC 29190</strain>
    </source>
</reference>